<evidence type="ECO:0000256" key="10">
    <source>
        <dbReference type="ARBA" id="ARBA00023136"/>
    </source>
</evidence>
<feature type="transmembrane region" description="Helical" evidence="11">
    <location>
        <begin position="34"/>
        <end position="53"/>
    </location>
</feature>
<dbReference type="InterPro" id="IPR036291">
    <property type="entry name" value="NAD(P)-bd_dom_sf"/>
</dbReference>
<dbReference type="Proteomes" id="UP000615687">
    <property type="component" value="Unassembled WGS sequence"/>
</dbReference>
<dbReference type="InterPro" id="IPR004771">
    <property type="entry name" value="K/H_exchanger"/>
</dbReference>
<dbReference type="PANTHER" id="PTHR46157:SF8">
    <property type="entry name" value="GLUTATHIONE-REGULATED POTASSIUM-EFFLUX SYSTEM PROTEIN"/>
    <property type="match status" value="1"/>
</dbReference>
<dbReference type="EMBL" id="JACYXJ010000006">
    <property type="protein sequence ID" value="MBD8878022.1"/>
    <property type="molecule type" value="Genomic_DNA"/>
</dbReference>
<evidence type="ECO:0000256" key="4">
    <source>
        <dbReference type="ARBA" id="ARBA00022449"/>
    </source>
</evidence>
<evidence type="ECO:0000313" key="14">
    <source>
        <dbReference type="Proteomes" id="UP000615687"/>
    </source>
</evidence>
<keyword evidence="7" id="KW-0630">Potassium</keyword>
<keyword evidence="14" id="KW-1185">Reference proteome</keyword>
<evidence type="ECO:0000256" key="2">
    <source>
        <dbReference type="ARBA" id="ARBA00005551"/>
    </source>
</evidence>
<keyword evidence="9" id="KW-0406">Ion transport</keyword>
<feature type="transmembrane region" description="Helical" evidence="11">
    <location>
        <begin position="6"/>
        <end position="27"/>
    </location>
</feature>
<reference evidence="13 14" key="1">
    <citation type="submission" date="2020-09" db="EMBL/GenBank/DDBJ databases">
        <title>The genome sequence of type strain Labrenzia polysiphoniae KACC 19711.</title>
        <authorList>
            <person name="Liu Y."/>
        </authorList>
    </citation>
    <scope>NUCLEOTIDE SEQUENCE [LARGE SCALE GENOMIC DNA]</scope>
    <source>
        <strain evidence="13 14">KACC 19711</strain>
    </source>
</reference>
<feature type="transmembrane region" description="Helical" evidence="11">
    <location>
        <begin position="90"/>
        <end position="112"/>
    </location>
</feature>
<dbReference type="NCBIfam" id="TIGR00932">
    <property type="entry name" value="2a37"/>
    <property type="match status" value="1"/>
</dbReference>
<dbReference type="SUPFAM" id="SSF51735">
    <property type="entry name" value="NAD(P)-binding Rossmann-fold domains"/>
    <property type="match status" value="1"/>
</dbReference>
<comment type="similarity">
    <text evidence="2">Belongs to the monovalent cation:proton antiporter 2 (CPA2) transporter (TC 2.A.37) family.</text>
</comment>
<evidence type="ECO:0000256" key="3">
    <source>
        <dbReference type="ARBA" id="ARBA00022448"/>
    </source>
</evidence>
<keyword evidence="8 11" id="KW-1133">Transmembrane helix</keyword>
<evidence type="ECO:0000313" key="13">
    <source>
        <dbReference type="EMBL" id="MBD8878022.1"/>
    </source>
</evidence>
<evidence type="ECO:0000256" key="8">
    <source>
        <dbReference type="ARBA" id="ARBA00022989"/>
    </source>
</evidence>
<feature type="transmembrane region" description="Helical" evidence="11">
    <location>
        <begin position="339"/>
        <end position="358"/>
    </location>
</feature>
<dbReference type="InterPro" id="IPR006153">
    <property type="entry name" value="Cation/H_exchanger_TM"/>
</dbReference>
<feature type="transmembrane region" description="Helical" evidence="11">
    <location>
        <begin position="59"/>
        <end position="78"/>
    </location>
</feature>
<sequence length="596" mass="62983">MAAEGAPPFFTESIIFLAATVVAVPIAKRLGLGSVVGYLAAGAAIGPFGLGFLGSGEDVLHVAELGVVLLLFVIGLELDPQKLWKMKRDIFGLGTAQVLLTGATLYSIGHFLGYSTKLSLVAGFGLALSSTAFALQILQERGQLSSAYGQRAFGILLLQDIAIVPLLAMVALLAPDEGPSTGSEVAVEVATIVGAIGAVILAGRFLASPLFSFLAASRAREIMLTAALLVALGSAGIMHAVGLSMALGAFLAGVLLAESSFRHTLEADIEPFRSLLMGLFFVAVGMSLDFSILTENLGLVAAGVLIVMLVKGVFLWALTRGSGSSNSDAFRVAVTLPQGGEFAFVLFTAAISAGFLPYKTANLLNSIVILTMLMTPLACLALDWIAARLKKSGVENPAIETFEEATPTVLVIGFGRFGMMVGQILTSEGLEVRAIDNRPDRIAYARKLGYKVYYGDATRSDVLAAAGAGKAALVAMCIENDRVMSQSIDLIRGNFPNALVFCRATDRAHALELTQKGVDYQIRETFESSIAFGKAALESLGTPIDRIAQIEEDVRIRDEERLALQLEEGMFAGADRLHAVTPRRRSKDAVSDDKSD</sequence>
<evidence type="ECO:0000256" key="9">
    <source>
        <dbReference type="ARBA" id="ARBA00023065"/>
    </source>
</evidence>
<comment type="subcellular location">
    <subcellularLocation>
        <location evidence="1">Membrane</location>
        <topology evidence="1">Multi-pass membrane protein</topology>
    </subcellularLocation>
</comment>
<protein>
    <submittedName>
        <fullName evidence="13">Cation:proton antiporter</fullName>
    </submittedName>
</protein>
<feature type="transmembrane region" description="Helical" evidence="11">
    <location>
        <begin position="299"/>
        <end position="318"/>
    </location>
</feature>
<dbReference type="Pfam" id="PF00999">
    <property type="entry name" value="Na_H_Exchanger"/>
    <property type="match status" value="1"/>
</dbReference>
<evidence type="ECO:0000256" key="6">
    <source>
        <dbReference type="ARBA" id="ARBA00022692"/>
    </source>
</evidence>
<dbReference type="RefSeq" id="WP_192110460.1">
    <property type="nucleotide sequence ID" value="NZ_JACYXJ010000006.1"/>
</dbReference>
<organism evidence="13 14">
    <name type="scientific">Roseibium polysiphoniae</name>
    <dbReference type="NCBI Taxonomy" id="2571221"/>
    <lineage>
        <taxon>Bacteria</taxon>
        <taxon>Pseudomonadati</taxon>
        <taxon>Pseudomonadota</taxon>
        <taxon>Alphaproteobacteria</taxon>
        <taxon>Hyphomicrobiales</taxon>
        <taxon>Stappiaceae</taxon>
        <taxon>Roseibium</taxon>
    </lineage>
</organism>
<keyword evidence="5" id="KW-0633">Potassium transport</keyword>
<proteinExistence type="inferred from homology"/>
<evidence type="ECO:0000256" key="11">
    <source>
        <dbReference type="SAM" id="Phobius"/>
    </source>
</evidence>
<dbReference type="InterPro" id="IPR003148">
    <property type="entry name" value="RCK_N"/>
</dbReference>
<dbReference type="InterPro" id="IPR038770">
    <property type="entry name" value="Na+/solute_symporter_sf"/>
</dbReference>
<dbReference type="Gene3D" id="1.20.1530.20">
    <property type="match status" value="1"/>
</dbReference>
<accession>A0ABR9CDP3</accession>
<feature type="transmembrane region" description="Helical" evidence="11">
    <location>
        <begin position="364"/>
        <end position="386"/>
    </location>
</feature>
<keyword evidence="4" id="KW-0050">Antiport</keyword>
<dbReference type="PANTHER" id="PTHR46157">
    <property type="entry name" value="K(+) EFFLUX ANTIPORTER 3, CHLOROPLASTIC"/>
    <property type="match status" value="1"/>
</dbReference>
<feature type="transmembrane region" description="Helical" evidence="11">
    <location>
        <begin position="150"/>
        <end position="173"/>
    </location>
</feature>
<evidence type="ECO:0000256" key="5">
    <source>
        <dbReference type="ARBA" id="ARBA00022538"/>
    </source>
</evidence>
<evidence type="ECO:0000259" key="12">
    <source>
        <dbReference type="PROSITE" id="PS51201"/>
    </source>
</evidence>
<comment type="caution">
    <text evidence="13">The sequence shown here is derived from an EMBL/GenBank/DDBJ whole genome shotgun (WGS) entry which is preliminary data.</text>
</comment>
<keyword evidence="10 11" id="KW-0472">Membrane</keyword>
<dbReference type="Pfam" id="PF02254">
    <property type="entry name" value="TrkA_N"/>
    <property type="match status" value="1"/>
</dbReference>
<evidence type="ECO:0000256" key="7">
    <source>
        <dbReference type="ARBA" id="ARBA00022958"/>
    </source>
</evidence>
<evidence type="ECO:0000256" key="1">
    <source>
        <dbReference type="ARBA" id="ARBA00004141"/>
    </source>
</evidence>
<keyword evidence="6 11" id="KW-0812">Transmembrane</keyword>
<feature type="transmembrane region" description="Helical" evidence="11">
    <location>
        <begin position="273"/>
        <end position="293"/>
    </location>
</feature>
<dbReference type="PROSITE" id="PS51201">
    <property type="entry name" value="RCK_N"/>
    <property type="match status" value="1"/>
</dbReference>
<feature type="transmembrane region" description="Helical" evidence="11">
    <location>
        <begin position="118"/>
        <end position="138"/>
    </location>
</feature>
<feature type="transmembrane region" description="Helical" evidence="11">
    <location>
        <begin position="185"/>
        <end position="207"/>
    </location>
</feature>
<gene>
    <name evidence="13" type="ORF">IG617_17145</name>
</gene>
<name>A0ABR9CDP3_9HYPH</name>
<dbReference type="Gene3D" id="3.40.50.720">
    <property type="entry name" value="NAD(P)-binding Rossmann-like Domain"/>
    <property type="match status" value="1"/>
</dbReference>
<feature type="domain" description="RCK N-terminal" evidence="12">
    <location>
        <begin position="406"/>
        <end position="522"/>
    </location>
</feature>
<keyword evidence="3" id="KW-0813">Transport</keyword>